<dbReference type="Proteomes" id="UP000482155">
    <property type="component" value="Unassembled WGS sequence"/>
</dbReference>
<proteinExistence type="predicted"/>
<gene>
    <name evidence="1" type="ORF">G3574_14760</name>
</gene>
<dbReference type="AlphaFoldDB" id="A0A6B3SPA6"/>
<keyword evidence="2" id="KW-1185">Reference proteome</keyword>
<protein>
    <submittedName>
        <fullName evidence="1">Universal stress protein</fullName>
    </submittedName>
</protein>
<dbReference type="EMBL" id="JAAIVB010000048">
    <property type="protein sequence ID" value="NEX62348.1"/>
    <property type="molecule type" value="Genomic_DNA"/>
</dbReference>
<name>A0A6B3SPA6_9BURK</name>
<dbReference type="SUPFAM" id="SSF52402">
    <property type="entry name" value="Adenine nucleotide alpha hydrolases-like"/>
    <property type="match status" value="2"/>
</dbReference>
<reference evidence="1 2" key="1">
    <citation type="submission" date="2020-02" db="EMBL/GenBank/DDBJ databases">
        <authorList>
            <person name="Kim M.K."/>
        </authorList>
    </citation>
    <scope>NUCLEOTIDE SEQUENCE [LARGE SCALE GENOMIC DNA]</scope>
    <source>
        <strain evidence="1 2">17J57-3</strain>
    </source>
</reference>
<evidence type="ECO:0000313" key="1">
    <source>
        <dbReference type="EMBL" id="NEX62348.1"/>
    </source>
</evidence>
<evidence type="ECO:0000313" key="2">
    <source>
        <dbReference type="Proteomes" id="UP000482155"/>
    </source>
</evidence>
<dbReference type="RefSeq" id="WP_163964479.1">
    <property type="nucleotide sequence ID" value="NZ_JAAIVB010000048.1"/>
</dbReference>
<comment type="caution">
    <text evidence="1">The sequence shown here is derived from an EMBL/GenBank/DDBJ whole genome shotgun (WGS) entry which is preliminary data.</text>
</comment>
<sequence length="267" mass="28841">MTYKAILVQVDESRHGVARMLAAIRIAVRQNAGLLGLVLMTVTGQEGVCRQLLMERAQRALARFSRLCAEHGRKEFECHTTFANDDAGLLDHARGCDLLVLGRPDADEGPPGADAGLLKDILLHSGRPVLLVPPDCPDEIGKRVLVAWQDTAQAARTVSLALPLLRHAQAVRVVHPFGANGKAPAYHGQGGLLRFLRHYGIEPSVATDEDAAAGASFAELVETQAERLHADLVISGCQGHSRFRKSQVDDLTESLMFLPRTALLVAT</sequence>
<organism evidence="1 2">
    <name type="scientific">Noviherbaspirillum galbum</name>
    <dbReference type="NCBI Taxonomy" id="2709383"/>
    <lineage>
        <taxon>Bacteria</taxon>
        <taxon>Pseudomonadati</taxon>
        <taxon>Pseudomonadota</taxon>
        <taxon>Betaproteobacteria</taxon>
        <taxon>Burkholderiales</taxon>
        <taxon>Oxalobacteraceae</taxon>
        <taxon>Noviherbaspirillum</taxon>
    </lineage>
</organism>
<dbReference type="Gene3D" id="3.40.50.12370">
    <property type="match status" value="1"/>
</dbReference>
<accession>A0A6B3SPA6</accession>